<dbReference type="OrthoDB" id="5916435at2759"/>
<name>A0A0V1CEC9_TRIBR</name>
<evidence type="ECO:0000313" key="2">
    <source>
        <dbReference type="EMBL" id="KRY47689.1"/>
    </source>
</evidence>
<feature type="transmembrane region" description="Helical" evidence="1">
    <location>
        <begin position="275"/>
        <end position="296"/>
    </location>
</feature>
<keyword evidence="1" id="KW-0472">Membrane</keyword>
<dbReference type="Gene3D" id="1.20.1070.10">
    <property type="entry name" value="Rhodopsin 7-helix transmembrane proteins"/>
    <property type="match status" value="1"/>
</dbReference>
<keyword evidence="1" id="KW-1133">Transmembrane helix</keyword>
<proteinExistence type="predicted"/>
<feature type="transmembrane region" description="Helical" evidence="1">
    <location>
        <begin position="101"/>
        <end position="126"/>
    </location>
</feature>
<reference evidence="2 3" key="1">
    <citation type="submission" date="2015-01" db="EMBL/GenBank/DDBJ databases">
        <title>Evolution of Trichinella species and genotypes.</title>
        <authorList>
            <person name="Korhonen P.K."/>
            <person name="Edoardo P."/>
            <person name="Giuseppe L.R."/>
            <person name="Gasser R.B."/>
        </authorList>
    </citation>
    <scope>NUCLEOTIDE SEQUENCE [LARGE SCALE GENOMIC DNA]</scope>
    <source>
        <strain evidence="2">ISS120</strain>
    </source>
</reference>
<feature type="transmembrane region" description="Helical" evidence="1">
    <location>
        <begin position="60"/>
        <end position="81"/>
    </location>
</feature>
<evidence type="ECO:0000256" key="1">
    <source>
        <dbReference type="SAM" id="Phobius"/>
    </source>
</evidence>
<keyword evidence="3" id="KW-1185">Reference proteome</keyword>
<organism evidence="2 3">
    <name type="scientific">Trichinella britovi</name>
    <name type="common">Parasitic roundworm</name>
    <dbReference type="NCBI Taxonomy" id="45882"/>
    <lineage>
        <taxon>Eukaryota</taxon>
        <taxon>Metazoa</taxon>
        <taxon>Ecdysozoa</taxon>
        <taxon>Nematoda</taxon>
        <taxon>Enoplea</taxon>
        <taxon>Dorylaimia</taxon>
        <taxon>Trichinellida</taxon>
        <taxon>Trichinellidae</taxon>
        <taxon>Trichinella</taxon>
    </lineage>
</organism>
<evidence type="ECO:0008006" key="4">
    <source>
        <dbReference type="Google" id="ProtNLM"/>
    </source>
</evidence>
<gene>
    <name evidence="2" type="ORF">T03_12076</name>
</gene>
<feature type="transmembrane region" description="Helical" evidence="1">
    <location>
        <begin position="240"/>
        <end position="263"/>
    </location>
</feature>
<evidence type="ECO:0000313" key="3">
    <source>
        <dbReference type="Proteomes" id="UP000054653"/>
    </source>
</evidence>
<dbReference type="Proteomes" id="UP000054653">
    <property type="component" value="Unassembled WGS sequence"/>
</dbReference>
<feature type="transmembrane region" description="Helical" evidence="1">
    <location>
        <begin position="26"/>
        <end position="48"/>
    </location>
</feature>
<dbReference type="OMA" id="EVITPRC"/>
<dbReference type="EMBL" id="JYDI01000233">
    <property type="protein sequence ID" value="KRY47689.1"/>
    <property type="molecule type" value="Genomic_DNA"/>
</dbReference>
<accession>A0A0V1CEC9</accession>
<dbReference type="AlphaFoldDB" id="A0A0V1CEC9"/>
<feature type="transmembrane region" description="Helical" evidence="1">
    <location>
        <begin position="193"/>
        <end position="219"/>
    </location>
</feature>
<sequence>MSNETFNKKEISAAQSAEVNYAYADFMLIFGIVNSIITVILSALMLHFIYKRNGRRADLVLLKGFSFASICFAFGSAFSLLRRYFDVSTGASSMTEAWKCIVLNFYFIPQTFGIDATAMVVLLLSFERWLFFSAGKLYDRLFSYKSTCRLLSLVCLLAGMQLVLYLICSLQQEPNHKIRSKCFFIEVITPRCFLILTILRICFWFMSALFSLFAYMAFVRARNLKVNSGLKSFQRSHQRSTLRSLSGFILCTVFLQLIPTILLCWKVNSRYLYTFYWGRILQHCFFPITCLFYICIHPDLTGQAKSLLLRVKPLNRLFTISDKSKETISVGIFVQIKHDARSNWRIDIVRDSQSCRRAKLKETGTPATTDKQHLPLRSYN</sequence>
<keyword evidence="1" id="KW-0812">Transmembrane</keyword>
<protein>
    <recommendedName>
        <fullName evidence="4">G-protein coupled receptors family 1 profile domain-containing protein</fullName>
    </recommendedName>
</protein>
<comment type="caution">
    <text evidence="2">The sequence shown here is derived from an EMBL/GenBank/DDBJ whole genome shotgun (WGS) entry which is preliminary data.</text>
</comment>
<feature type="transmembrane region" description="Helical" evidence="1">
    <location>
        <begin position="147"/>
        <end position="167"/>
    </location>
</feature>